<protein>
    <submittedName>
        <fullName evidence="2">Alpha/beta hydrolase</fullName>
    </submittedName>
</protein>
<gene>
    <name evidence="2" type="ORF">Atai01_02970</name>
</gene>
<accession>A0A9W6QTY1</accession>
<dbReference type="InterPro" id="IPR029058">
    <property type="entry name" value="AB_hydrolase_fold"/>
</dbReference>
<dbReference type="Gene3D" id="3.40.50.1820">
    <property type="entry name" value="alpha/beta hydrolase"/>
    <property type="match status" value="1"/>
</dbReference>
<comment type="caution">
    <text evidence="2">The sequence shown here is derived from an EMBL/GenBank/DDBJ whole genome shotgun (WGS) entry which is preliminary data.</text>
</comment>
<proteinExistence type="predicted"/>
<dbReference type="Pfam" id="PF00561">
    <property type="entry name" value="Abhydrolase_1"/>
    <property type="match status" value="1"/>
</dbReference>
<keyword evidence="2" id="KW-0378">Hydrolase</keyword>
<keyword evidence="3" id="KW-1185">Reference proteome</keyword>
<dbReference type="InterPro" id="IPR000073">
    <property type="entry name" value="AB_hydrolase_1"/>
</dbReference>
<reference evidence="2" key="1">
    <citation type="submission" date="2023-03" db="EMBL/GenBank/DDBJ databases">
        <title>Amycolatopsis taiwanensis NBRC 103393.</title>
        <authorList>
            <person name="Ichikawa N."/>
            <person name="Sato H."/>
            <person name="Tonouchi N."/>
        </authorList>
    </citation>
    <scope>NUCLEOTIDE SEQUENCE</scope>
    <source>
        <strain evidence="2">NBRC 103393</strain>
    </source>
</reference>
<dbReference type="AlphaFoldDB" id="A0A9W6QTY1"/>
<sequence length="257" mass="29115">MFVHGVLVNAELWRAVVPGVAEAGFRCIAPDWPMGAHELPMRPDADLIPTGHADLIARFLEELDLRDVIIVANDTGGALTQILMTRHPDRIERVVLTPCDCFEYFFPPLFKPLTALAKVPGSMRLLAALTRVRALYRAPIFLGWMSKRRIPRRITEIYFEPLRRSAAVRRDARKLLSTVHSRYTLTAAEKLRTFDRPVLVVWAGEDKVFPVRLGRRLAALLPDARLVEVDDSYLFISEDQPEVLVRHVVEFAGTVVN</sequence>
<dbReference type="Proteomes" id="UP001165136">
    <property type="component" value="Unassembled WGS sequence"/>
</dbReference>
<name>A0A9W6QTY1_9PSEU</name>
<dbReference type="PANTHER" id="PTHR43689">
    <property type="entry name" value="HYDROLASE"/>
    <property type="match status" value="1"/>
</dbReference>
<evidence type="ECO:0000259" key="1">
    <source>
        <dbReference type="Pfam" id="PF00561"/>
    </source>
</evidence>
<evidence type="ECO:0000313" key="3">
    <source>
        <dbReference type="Proteomes" id="UP001165136"/>
    </source>
</evidence>
<organism evidence="2 3">
    <name type="scientific">Amycolatopsis taiwanensis</name>
    <dbReference type="NCBI Taxonomy" id="342230"/>
    <lineage>
        <taxon>Bacteria</taxon>
        <taxon>Bacillati</taxon>
        <taxon>Actinomycetota</taxon>
        <taxon>Actinomycetes</taxon>
        <taxon>Pseudonocardiales</taxon>
        <taxon>Pseudonocardiaceae</taxon>
        <taxon>Amycolatopsis</taxon>
    </lineage>
</organism>
<dbReference type="EMBL" id="BSTI01000001">
    <property type="protein sequence ID" value="GLY63678.1"/>
    <property type="molecule type" value="Genomic_DNA"/>
</dbReference>
<dbReference type="SUPFAM" id="SSF53474">
    <property type="entry name" value="alpha/beta-Hydrolases"/>
    <property type="match status" value="1"/>
</dbReference>
<dbReference type="PANTHER" id="PTHR43689:SF8">
    <property type="entry name" value="ALPHA_BETA-HYDROLASES SUPERFAMILY PROTEIN"/>
    <property type="match status" value="1"/>
</dbReference>
<feature type="domain" description="AB hydrolase-1" evidence="1">
    <location>
        <begin position="2"/>
        <end position="238"/>
    </location>
</feature>
<dbReference type="GO" id="GO:0016787">
    <property type="term" value="F:hydrolase activity"/>
    <property type="evidence" value="ECO:0007669"/>
    <property type="project" value="UniProtKB-KW"/>
</dbReference>
<dbReference type="PRINTS" id="PR00111">
    <property type="entry name" value="ABHYDROLASE"/>
</dbReference>
<evidence type="ECO:0000313" key="2">
    <source>
        <dbReference type="EMBL" id="GLY63678.1"/>
    </source>
</evidence>